<name>A0A7Y3T457_9HYPH</name>
<proteinExistence type="inferred from homology"/>
<dbReference type="InterPro" id="IPR005545">
    <property type="entry name" value="YCII"/>
</dbReference>
<sequence>MFIVNLTYIKPLNEVEKHIATHREFLDRQYASGAFLASGPKNPRDGGIILASGSITRDELETILAHDPFKNQGLAEYQITEFAPVKHTAAWADSL</sequence>
<comment type="similarity">
    <text evidence="1">Belongs to the YciI family.</text>
</comment>
<organism evidence="3 4">
    <name type="scientific">Brucella pseudogrignonensis</name>
    <dbReference type="NCBI Taxonomy" id="419475"/>
    <lineage>
        <taxon>Bacteria</taxon>
        <taxon>Pseudomonadati</taxon>
        <taxon>Pseudomonadota</taxon>
        <taxon>Alphaproteobacteria</taxon>
        <taxon>Hyphomicrobiales</taxon>
        <taxon>Brucellaceae</taxon>
        <taxon>Brucella/Ochrobactrum group</taxon>
        <taxon>Brucella</taxon>
    </lineage>
</organism>
<dbReference type="AlphaFoldDB" id="A0A7Y3T457"/>
<gene>
    <name evidence="3" type="ORF">EHE22_09900</name>
</gene>
<dbReference type="PANTHER" id="PTHR37828:SF1">
    <property type="entry name" value="YCII-RELATED DOMAIN-CONTAINING PROTEIN"/>
    <property type="match status" value="1"/>
</dbReference>
<dbReference type="RefSeq" id="WP_007874299.1">
    <property type="nucleotide sequence ID" value="NZ_CAXURC020000001.1"/>
</dbReference>
<evidence type="ECO:0000256" key="1">
    <source>
        <dbReference type="ARBA" id="ARBA00007689"/>
    </source>
</evidence>
<comment type="caution">
    <text evidence="3">The sequence shown here is derived from an EMBL/GenBank/DDBJ whole genome shotgun (WGS) entry which is preliminary data.</text>
</comment>
<dbReference type="PANTHER" id="PTHR37828">
    <property type="entry name" value="GSR2449 PROTEIN"/>
    <property type="match status" value="1"/>
</dbReference>
<dbReference type="GO" id="GO:0016787">
    <property type="term" value="F:hydrolase activity"/>
    <property type="evidence" value="ECO:0007669"/>
    <property type="project" value="UniProtKB-KW"/>
</dbReference>
<reference evidence="3 4" key="1">
    <citation type="submission" date="2018-11" db="EMBL/GenBank/DDBJ databases">
        <title>Genome sequencing and analysis.</title>
        <authorList>
            <person name="Huang Y.-T."/>
        </authorList>
    </citation>
    <scope>NUCLEOTIDE SEQUENCE [LARGE SCALE GENOMIC DNA]</scope>
    <source>
        <strain evidence="3 4">SHIN</strain>
    </source>
</reference>
<dbReference type="Pfam" id="PF03795">
    <property type="entry name" value="YCII"/>
    <property type="match status" value="1"/>
</dbReference>
<dbReference type="EMBL" id="PKQI01000002">
    <property type="protein sequence ID" value="NNV20736.1"/>
    <property type="molecule type" value="Genomic_DNA"/>
</dbReference>
<dbReference type="Proteomes" id="UP000526233">
    <property type="component" value="Unassembled WGS sequence"/>
</dbReference>
<dbReference type="SUPFAM" id="SSF54909">
    <property type="entry name" value="Dimeric alpha+beta barrel"/>
    <property type="match status" value="1"/>
</dbReference>
<dbReference type="InterPro" id="IPR011008">
    <property type="entry name" value="Dimeric_a/b-barrel"/>
</dbReference>
<accession>A0A7Y3T457</accession>
<evidence type="ECO:0000259" key="2">
    <source>
        <dbReference type="Pfam" id="PF03795"/>
    </source>
</evidence>
<keyword evidence="3" id="KW-0378">Hydrolase</keyword>
<evidence type="ECO:0000313" key="3">
    <source>
        <dbReference type="EMBL" id="NNV20736.1"/>
    </source>
</evidence>
<feature type="domain" description="YCII-related" evidence="2">
    <location>
        <begin position="1"/>
        <end position="82"/>
    </location>
</feature>
<evidence type="ECO:0000313" key="4">
    <source>
        <dbReference type="Proteomes" id="UP000526233"/>
    </source>
</evidence>
<protein>
    <submittedName>
        <fullName evidence="3">GTP cyclohydrolase</fullName>
    </submittedName>
</protein>